<dbReference type="InterPro" id="IPR027417">
    <property type="entry name" value="P-loop_NTPase"/>
</dbReference>
<dbReference type="EMBL" id="SZQA01000019">
    <property type="protein sequence ID" value="TKK86857.1"/>
    <property type="molecule type" value="Genomic_DNA"/>
</dbReference>
<accession>A0A4U3MFY3</accession>
<evidence type="ECO:0000259" key="9">
    <source>
        <dbReference type="PROSITE" id="PS50929"/>
    </source>
</evidence>
<feature type="transmembrane region" description="Helical" evidence="7">
    <location>
        <begin position="29"/>
        <end position="48"/>
    </location>
</feature>
<sequence length="548" mass="57564">MVISFGHRTRVGVFLWRSFHAQPGQVRRFVLWSLVEAAPAFVIGLAVARAVDAFAAHQAVAGLSWTFLLGVSWIFAAVGARQVVVTLAGIVEPVREELLTATIRGALEAGRDDPAAVTRANLQVEVARDAFTGVIGSVKAFVFAFLGVVAGVAALMPELLLLVLPPLLLGLGAFLFSLPELAKRQHAYLLADEATAESLVKVTAALGDIAASGDEDHAARYAGARFDGQRLAAGRLATVTTLRTVVLGVGAWAPILLVLAYAPRLGATPGVVLGTLAYVMQSLTPALFNLASGLGESGVRLWVTLARLRAALPPPPQETRRAEGVHTELKGVTFAYGPRALPVVDRLDLVIPEGEHLAVVGPSGIGKSTLAALIAGLIVPGQGRVTVGGVPAARLDRGQRTLIPQEAYVFRGTVAENLGGHDQKKMRQALDAIGAGHLSLQATELGPADRQFVALARAYLADAPLVILDEATSCLDPAAEARVEQAFAERGGTLVVVAHRISSALRARKVLVMDGARVVAGTHQELLAASPLYADLAGHWDPRLRQVS</sequence>
<feature type="transmembrane region" description="Helical" evidence="7">
    <location>
        <begin position="245"/>
        <end position="264"/>
    </location>
</feature>
<evidence type="ECO:0000313" key="11">
    <source>
        <dbReference type="Proteomes" id="UP000308705"/>
    </source>
</evidence>
<keyword evidence="2 7" id="KW-0812">Transmembrane</keyword>
<gene>
    <name evidence="10" type="ORF">FDA94_19890</name>
</gene>
<dbReference type="SMART" id="SM00382">
    <property type="entry name" value="AAA"/>
    <property type="match status" value="1"/>
</dbReference>
<dbReference type="PROSITE" id="PS50893">
    <property type="entry name" value="ABC_TRANSPORTER_2"/>
    <property type="match status" value="1"/>
</dbReference>
<keyword evidence="6 7" id="KW-0472">Membrane</keyword>
<dbReference type="Gene3D" id="1.20.1560.10">
    <property type="entry name" value="ABC transporter type 1, transmembrane domain"/>
    <property type="match status" value="1"/>
</dbReference>
<dbReference type="OrthoDB" id="9806127at2"/>
<evidence type="ECO:0000259" key="8">
    <source>
        <dbReference type="PROSITE" id="PS50893"/>
    </source>
</evidence>
<evidence type="ECO:0000313" key="10">
    <source>
        <dbReference type="EMBL" id="TKK86857.1"/>
    </source>
</evidence>
<dbReference type="PROSITE" id="PS50929">
    <property type="entry name" value="ABC_TM1F"/>
    <property type="match status" value="1"/>
</dbReference>
<dbReference type="Pfam" id="PF00005">
    <property type="entry name" value="ABC_tran"/>
    <property type="match status" value="1"/>
</dbReference>
<dbReference type="AlphaFoldDB" id="A0A4U3MFY3"/>
<reference evidence="10 11" key="1">
    <citation type="submission" date="2019-04" db="EMBL/GenBank/DDBJ databases">
        <title>Herbidospora sp. NEAU-GS14.nov., a novel actinomycete isolated from soil.</title>
        <authorList>
            <person name="Han L."/>
        </authorList>
    </citation>
    <scope>NUCLEOTIDE SEQUENCE [LARGE SCALE GENOMIC DNA]</scope>
    <source>
        <strain evidence="10 11">NEAU-GS14</strain>
    </source>
</reference>
<keyword evidence="11" id="KW-1185">Reference proteome</keyword>
<proteinExistence type="predicted"/>
<feature type="transmembrane region" description="Helical" evidence="7">
    <location>
        <begin position="159"/>
        <end position="178"/>
    </location>
</feature>
<dbReference type="SUPFAM" id="SSF90123">
    <property type="entry name" value="ABC transporter transmembrane region"/>
    <property type="match status" value="1"/>
</dbReference>
<organism evidence="10 11">
    <name type="scientific">Herbidospora galbida</name>
    <dbReference type="NCBI Taxonomy" id="2575442"/>
    <lineage>
        <taxon>Bacteria</taxon>
        <taxon>Bacillati</taxon>
        <taxon>Actinomycetota</taxon>
        <taxon>Actinomycetes</taxon>
        <taxon>Streptosporangiales</taxon>
        <taxon>Streptosporangiaceae</taxon>
        <taxon>Herbidospora</taxon>
    </lineage>
</organism>
<dbReference type="GO" id="GO:0140359">
    <property type="term" value="F:ABC-type transporter activity"/>
    <property type="evidence" value="ECO:0007669"/>
    <property type="project" value="InterPro"/>
</dbReference>
<comment type="caution">
    <text evidence="10">The sequence shown here is derived from an EMBL/GenBank/DDBJ whole genome shotgun (WGS) entry which is preliminary data.</text>
</comment>
<evidence type="ECO:0000256" key="3">
    <source>
        <dbReference type="ARBA" id="ARBA00022741"/>
    </source>
</evidence>
<feature type="domain" description="ABC transmembrane type-1" evidence="9">
    <location>
        <begin position="30"/>
        <end position="285"/>
    </location>
</feature>
<dbReference type="PANTHER" id="PTHR24221:SF654">
    <property type="entry name" value="ATP-BINDING CASSETTE SUB-FAMILY B MEMBER 6"/>
    <property type="match status" value="1"/>
</dbReference>
<evidence type="ECO:0000256" key="6">
    <source>
        <dbReference type="ARBA" id="ARBA00023136"/>
    </source>
</evidence>
<dbReference type="GO" id="GO:0016887">
    <property type="term" value="F:ATP hydrolysis activity"/>
    <property type="evidence" value="ECO:0007669"/>
    <property type="project" value="InterPro"/>
</dbReference>
<protein>
    <submittedName>
        <fullName evidence="10">ATP-binding cassette domain-containing protein</fullName>
    </submittedName>
</protein>
<dbReference type="GO" id="GO:0005524">
    <property type="term" value="F:ATP binding"/>
    <property type="evidence" value="ECO:0007669"/>
    <property type="project" value="UniProtKB-KW"/>
</dbReference>
<evidence type="ECO:0000256" key="5">
    <source>
        <dbReference type="ARBA" id="ARBA00022989"/>
    </source>
</evidence>
<evidence type="ECO:0000256" key="7">
    <source>
        <dbReference type="SAM" id="Phobius"/>
    </source>
</evidence>
<dbReference type="InterPro" id="IPR011527">
    <property type="entry name" value="ABC1_TM_dom"/>
</dbReference>
<evidence type="ECO:0000256" key="2">
    <source>
        <dbReference type="ARBA" id="ARBA00022692"/>
    </source>
</evidence>
<dbReference type="InterPro" id="IPR003593">
    <property type="entry name" value="AAA+_ATPase"/>
</dbReference>
<dbReference type="GO" id="GO:0005886">
    <property type="term" value="C:plasma membrane"/>
    <property type="evidence" value="ECO:0007669"/>
    <property type="project" value="UniProtKB-SubCell"/>
</dbReference>
<dbReference type="Gene3D" id="3.40.50.300">
    <property type="entry name" value="P-loop containing nucleotide triphosphate hydrolases"/>
    <property type="match status" value="1"/>
</dbReference>
<keyword evidence="3" id="KW-0547">Nucleotide-binding</keyword>
<keyword evidence="5 7" id="KW-1133">Transmembrane helix</keyword>
<dbReference type="PANTHER" id="PTHR24221">
    <property type="entry name" value="ATP-BINDING CASSETTE SUB-FAMILY B"/>
    <property type="match status" value="1"/>
</dbReference>
<evidence type="ECO:0000256" key="1">
    <source>
        <dbReference type="ARBA" id="ARBA00004651"/>
    </source>
</evidence>
<dbReference type="CDD" id="cd03228">
    <property type="entry name" value="ABCC_MRP_Like"/>
    <property type="match status" value="1"/>
</dbReference>
<dbReference type="GO" id="GO:0034040">
    <property type="term" value="F:ATPase-coupled lipid transmembrane transporter activity"/>
    <property type="evidence" value="ECO:0007669"/>
    <property type="project" value="TreeGrafter"/>
</dbReference>
<evidence type="ECO:0000256" key="4">
    <source>
        <dbReference type="ARBA" id="ARBA00022840"/>
    </source>
</evidence>
<feature type="transmembrane region" description="Helical" evidence="7">
    <location>
        <begin position="130"/>
        <end position="153"/>
    </location>
</feature>
<feature type="domain" description="ABC transporter" evidence="8">
    <location>
        <begin position="327"/>
        <end position="540"/>
    </location>
</feature>
<feature type="transmembrane region" description="Helical" evidence="7">
    <location>
        <begin position="54"/>
        <end position="78"/>
    </location>
</feature>
<comment type="subcellular location">
    <subcellularLocation>
        <location evidence="1">Cell membrane</location>
        <topology evidence="1">Multi-pass membrane protein</topology>
    </subcellularLocation>
</comment>
<dbReference type="Proteomes" id="UP000308705">
    <property type="component" value="Unassembled WGS sequence"/>
</dbReference>
<dbReference type="InterPro" id="IPR039421">
    <property type="entry name" value="Type_1_exporter"/>
</dbReference>
<dbReference type="InterPro" id="IPR003439">
    <property type="entry name" value="ABC_transporter-like_ATP-bd"/>
</dbReference>
<keyword evidence="4 10" id="KW-0067">ATP-binding</keyword>
<dbReference type="InterPro" id="IPR036640">
    <property type="entry name" value="ABC1_TM_sf"/>
</dbReference>
<dbReference type="SUPFAM" id="SSF52540">
    <property type="entry name" value="P-loop containing nucleoside triphosphate hydrolases"/>
    <property type="match status" value="1"/>
</dbReference>
<name>A0A4U3MFY3_9ACTN</name>